<organism evidence="2 3">
    <name type="scientific">Pseudomonas aeruginosa</name>
    <dbReference type="NCBI Taxonomy" id="287"/>
    <lineage>
        <taxon>Bacteria</taxon>
        <taxon>Pseudomonadati</taxon>
        <taxon>Pseudomonadota</taxon>
        <taxon>Gammaproteobacteria</taxon>
        <taxon>Pseudomonadales</taxon>
        <taxon>Pseudomonadaceae</taxon>
        <taxon>Pseudomonas</taxon>
    </lineage>
</organism>
<reference evidence="2 3" key="1">
    <citation type="submission" date="2017-05" db="EMBL/GenBank/DDBJ databases">
        <authorList>
            <person name="Song R."/>
            <person name="Chenine A.L."/>
            <person name="Ruprecht R.M."/>
        </authorList>
    </citation>
    <scope>NUCLEOTIDE SEQUENCE [LARGE SCALE GENOMIC DNA]</scope>
    <source>
        <strain evidence="2 3">S567_C10_BS</strain>
    </source>
</reference>
<protein>
    <submittedName>
        <fullName evidence="2">Uncharacterized protein</fullName>
    </submittedName>
</protein>
<dbReference type="AlphaFoldDB" id="A0A241XR82"/>
<feature type="compositionally biased region" description="Basic residues" evidence="1">
    <location>
        <begin position="37"/>
        <end position="47"/>
    </location>
</feature>
<evidence type="ECO:0000313" key="2">
    <source>
        <dbReference type="EMBL" id="OTI62930.1"/>
    </source>
</evidence>
<dbReference type="EMBL" id="NFFZ01000004">
    <property type="protein sequence ID" value="OTI62930.1"/>
    <property type="molecule type" value="Genomic_DNA"/>
</dbReference>
<sequence>MVSCSKNEQEQLSTWVSFRSAQGPLLGQFSVSANRKLSKSAKQRIHMPHGGIWPMNSSKN</sequence>
<gene>
    <name evidence="2" type="ORF">CAZ10_08755</name>
</gene>
<evidence type="ECO:0000256" key="1">
    <source>
        <dbReference type="SAM" id="MobiDB-lite"/>
    </source>
</evidence>
<proteinExistence type="predicted"/>
<evidence type="ECO:0000313" key="3">
    <source>
        <dbReference type="Proteomes" id="UP000194857"/>
    </source>
</evidence>
<dbReference type="Proteomes" id="UP000194857">
    <property type="component" value="Unassembled WGS sequence"/>
</dbReference>
<feature type="region of interest" description="Disordered" evidence="1">
    <location>
        <begin position="37"/>
        <end position="60"/>
    </location>
</feature>
<name>A0A241XR82_PSEAI</name>
<comment type="caution">
    <text evidence="2">The sequence shown here is derived from an EMBL/GenBank/DDBJ whole genome shotgun (WGS) entry which is preliminary data.</text>
</comment>
<accession>A0A241XR82</accession>